<accession>A0ABR5VEE3</accession>
<keyword evidence="8" id="KW-0479">Metal-binding</keyword>
<evidence type="ECO:0000256" key="7">
    <source>
        <dbReference type="ARBA" id="ARBA00023136"/>
    </source>
</evidence>
<dbReference type="PANTHER" id="PTHR36964:SF1">
    <property type="entry name" value="PROTEIN-METHIONINE-SULFOXIDE REDUCTASE HEME-BINDING SUBUNIT MSRQ"/>
    <property type="match status" value="1"/>
</dbReference>
<evidence type="ECO:0000256" key="1">
    <source>
        <dbReference type="ARBA" id="ARBA00004141"/>
    </source>
</evidence>
<keyword evidence="8" id="KW-0249">Electron transport</keyword>
<sequence>MAGRDWVAWAKPGVFLLCLLPLALTLAQGLGGGLALGANPVETLLHRSGLWTLRMLLLTLALTPLSRALGRPWPIRLRRMLGLFAFFYGMLHLLVYLWLDRALDWPVIVEDLTERPYIIVGMVALVLMSVLALTSTRGWQRRLRRNWKRLHRAVYLIAVLGVLHFLWLVKADLREPLIYAAILGVLLALRLPWGRWRRASAQSVQSASAVARRSASSSR</sequence>
<dbReference type="PANTHER" id="PTHR36964">
    <property type="entry name" value="PROTEIN-METHIONINE-SULFOXIDE REDUCTASE HEME-BINDING SUBUNIT MSRQ"/>
    <property type="match status" value="1"/>
</dbReference>
<keyword evidence="2 8" id="KW-0813">Transport</keyword>
<keyword evidence="8" id="KW-1003">Cell membrane</keyword>
<dbReference type="EMBL" id="LSYU01000066">
    <property type="protein sequence ID" value="KXX64093.1"/>
    <property type="molecule type" value="Genomic_DNA"/>
</dbReference>
<dbReference type="RefSeq" id="WP_062276101.1">
    <property type="nucleotide sequence ID" value="NZ_LSYU01000066.1"/>
</dbReference>
<comment type="cofactor">
    <cofactor evidence="8">
        <name>FMN</name>
        <dbReference type="ChEBI" id="CHEBI:58210"/>
    </cofactor>
    <text evidence="8">Binds 1 FMN per subunit.</text>
</comment>
<comment type="function">
    <text evidence="8">Part of the MsrPQ system that repairs oxidized periplasmic proteins containing methionine sulfoxide residues (Met-O), using respiratory chain electrons. Thus protects these proteins from oxidative-stress damage caused by reactive species of oxygen and chlorine generated by the host defense mechanisms. MsrPQ is essential for the maintenance of envelope integrity under bleach stress, rescuing a wide series of structurally unrelated periplasmic proteins from methionine oxidation. MsrQ provides electrons for reduction to the reductase catalytic subunit MsrP, using the quinone pool of the respiratory chain.</text>
</comment>
<feature type="domain" description="Ferric oxidoreductase" evidence="9">
    <location>
        <begin position="49"/>
        <end position="162"/>
    </location>
</feature>
<comment type="similarity">
    <text evidence="8">Belongs to the MsrQ family.</text>
</comment>
<dbReference type="InterPro" id="IPR013130">
    <property type="entry name" value="Fe3_Rdtase_TM_dom"/>
</dbReference>
<feature type="transmembrane region" description="Helical" evidence="8">
    <location>
        <begin position="176"/>
        <end position="193"/>
    </location>
</feature>
<keyword evidence="4 8" id="KW-0812">Transmembrane</keyword>
<evidence type="ECO:0000259" key="9">
    <source>
        <dbReference type="Pfam" id="PF01794"/>
    </source>
</evidence>
<feature type="transmembrane region" description="Helical" evidence="8">
    <location>
        <begin position="115"/>
        <end position="133"/>
    </location>
</feature>
<reference evidence="10 11" key="1">
    <citation type="submission" date="2016-02" db="EMBL/GenBank/DDBJ databases">
        <title>Genome sequence of Marichromatium gracile YL-28, a purple sulfur bacterium.</title>
        <authorList>
            <person name="Zhao C."/>
            <person name="Hong X."/>
            <person name="Chen S."/>
            <person name="Yang S."/>
        </authorList>
    </citation>
    <scope>NUCLEOTIDE SEQUENCE [LARGE SCALE GENOMIC DNA]</scope>
    <source>
        <strain evidence="10 11">YL28</strain>
    </source>
</reference>
<proteinExistence type="inferred from homology"/>
<keyword evidence="6 8" id="KW-0408">Iron</keyword>
<dbReference type="HAMAP" id="MF_01207">
    <property type="entry name" value="MsrQ"/>
    <property type="match status" value="1"/>
</dbReference>
<keyword evidence="5 8" id="KW-1133">Transmembrane helix</keyword>
<feature type="transmembrane region" description="Helical" evidence="8">
    <location>
        <begin position="81"/>
        <end position="99"/>
    </location>
</feature>
<evidence type="ECO:0000256" key="5">
    <source>
        <dbReference type="ARBA" id="ARBA00022989"/>
    </source>
</evidence>
<keyword evidence="7 8" id="KW-0472">Membrane</keyword>
<dbReference type="InterPro" id="IPR022837">
    <property type="entry name" value="MsrQ-like"/>
</dbReference>
<feature type="transmembrane region" description="Helical" evidence="8">
    <location>
        <begin position="153"/>
        <end position="170"/>
    </location>
</feature>
<comment type="caution">
    <text evidence="10">The sequence shown here is derived from an EMBL/GenBank/DDBJ whole genome shotgun (WGS) entry which is preliminary data.</text>
</comment>
<name>A0ABR5VEE3_MARGR</name>
<evidence type="ECO:0000256" key="3">
    <source>
        <dbReference type="ARBA" id="ARBA00022617"/>
    </source>
</evidence>
<comment type="subcellular location">
    <subcellularLocation>
        <location evidence="8">Cell membrane</location>
        <topology evidence="8">Multi-pass membrane protein</topology>
    </subcellularLocation>
    <subcellularLocation>
        <location evidence="1">Membrane</location>
        <topology evidence="1">Multi-pass membrane protein</topology>
    </subcellularLocation>
</comment>
<comment type="cofactor">
    <cofactor evidence="8">
        <name>heme b</name>
        <dbReference type="ChEBI" id="CHEBI:60344"/>
    </cofactor>
    <text evidence="8">Binds 1 heme b (iron(II)-protoporphyrin IX) group per subunit.</text>
</comment>
<evidence type="ECO:0000256" key="8">
    <source>
        <dbReference type="HAMAP-Rule" id="MF_01207"/>
    </source>
</evidence>
<comment type="subunit">
    <text evidence="8">Heterodimer of a catalytic subunit (MsrP) and a heme-binding subunit (MsrQ).</text>
</comment>
<evidence type="ECO:0000256" key="2">
    <source>
        <dbReference type="ARBA" id="ARBA00022448"/>
    </source>
</evidence>
<evidence type="ECO:0000313" key="11">
    <source>
        <dbReference type="Proteomes" id="UP000075766"/>
    </source>
</evidence>
<keyword evidence="3 8" id="KW-0349">Heme</keyword>
<protein>
    <recommendedName>
        <fullName evidence="8">Protein-methionine-sulfoxide reductase heme-binding subunit MsrQ</fullName>
    </recommendedName>
    <alternativeName>
        <fullName evidence="8">Flavocytochrome MsrQ</fullName>
    </alternativeName>
</protein>
<evidence type="ECO:0000256" key="6">
    <source>
        <dbReference type="ARBA" id="ARBA00023004"/>
    </source>
</evidence>
<dbReference type="Proteomes" id="UP000075766">
    <property type="component" value="Unassembled WGS sequence"/>
</dbReference>
<feature type="transmembrane region" description="Helical" evidence="8">
    <location>
        <begin position="51"/>
        <end position="69"/>
    </location>
</feature>
<keyword evidence="8" id="KW-0288">FMN</keyword>
<evidence type="ECO:0000313" key="10">
    <source>
        <dbReference type="EMBL" id="KXX64093.1"/>
    </source>
</evidence>
<comment type="caution">
    <text evidence="8">Lacks conserved residue(s) required for the propagation of feature annotation.</text>
</comment>
<keyword evidence="11" id="KW-1185">Reference proteome</keyword>
<dbReference type="Pfam" id="PF01794">
    <property type="entry name" value="Ferric_reduct"/>
    <property type="match status" value="1"/>
</dbReference>
<organism evidence="10 11">
    <name type="scientific">Marichromatium gracile</name>
    <name type="common">Chromatium gracile</name>
    <dbReference type="NCBI Taxonomy" id="1048"/>
    <lineage>
        <taxon>Bacteria</taxon>
        <taxon>Pseudomonadati</taxon>
        <taxon>Pseudomonadota</taxon>
        <taxon>Gammaproteobacteria</taxon>
        <taxon>Chromatiales</taxon>
        <taxon>Chromatiaceae</taxon>
        <taxon>Marichromatium</taxon>
    </lineage>
</organism>
<gene>
    <name evidence="8" type="primary">msrQ</name>
    <name evidence="10" type="ORF">AY586_03215</name>
</gene>
<keyword evidence="8" id="KW-0285">Flavoprotein</keyword>
<evidence type="ECO:0000256" key="4">
    <source>
        <dbReference type="ARBA" id="ARBA00022692"/>
    </source>
</evidence>